<gene>
    <name evidence="1" type="ORF">UU67_C0084G0013</name>
</gene>
<reference evidence="1 2" key="1">
    <citation type="journal article" date="2015" name="Nature">
        <title>rRNA introns, odd ribosomes, and small enigmatic genomes across a large radiation of phyla.</title>
        <authorList>
            <person name="Brown C.T."/>
            <person name="Hug L.A."/>
            <person name="Thomas B.C."/>
            <person name="Sharon I."/>
            <person name="Castelle C.J."/>
            <person name="Singh A."/>
            <person name="Wilkins M.J."/>
            <person name="Williams K.H."/>
            <person name="Banfield J.F."/>
        </authorList>
    </citation>
    <scope>NUCLEOTIDE SEQUENCE [LARGE SCALE GENOMIC DNA]</scope>
</reference>
<dbReference type="AlphaFoldDB" id="A0A0G0YNE1"/>
<dbReference type="Proteomes" id="UP000034753">
    <property type="component" value="Unassembled WGS sequence"/>
</dbReference>
<comment type="caution">
    <text evidence="1">The sequence shown here is derived from an EMBL/GenBank/DDBJ whole genome shotgun (WGS) entry which is preliminary data.</text>
</comment>
<organism evidence="1 2">
    <name type="scientific">Candidatus Daviesbacteria bacterium GW2011_GWB1_41_5</name>
    <dbReference type="NCBI Taxonomy" id="1618429"/>
    <lineage>
        <taxon>Bacteria</taxon>
        <taxon>Candidatus Daviesiibacteriota</taxon>
    </lineage>
</organism>
<dbReference type="EMBL" id="LCBN01000084">
    <property type="protein sequence ID" value="KKS11116.1"/>
    <property type="molecule type" value="Genomic_DNA"/>
</dbReference>
<evidence type="ECO:0000313" key="1">
    <source>
        <dbReference type="EMBL" id="KKS11116.1"/>
    </source>
</evidence>
<evidence type="ECO:0008006" key="3">
    <source>
        <dbReference type="Google" id="ProtNLM"/>
    </source>
</evidence>
<proteinExistence type="predicted"/>
<accession>A0A0G0YNE1</accession>
<protein>
    <recommendedName>
        <fullName evidence="3">SpoVT-AbrB domain-containing protein</fullName>
    </recommendedName>
</protein>
<sequence length="319" mass="36739">MEKRTLVKSGASSFTVAVPIAWVRRNALEKGDEIAIEENELGDLVLRTSREKAFLPQAQHTIKVDKDTKELLYWELVRAYLHNYTTINLEGDSVAHDSAQTIQRLNSFIGLDVIEQTKKFIVLKNFSAYDTESSPYSLLKKLDVGVRAMISGFEPFFARGFNQDDVLEMQSQHQYNARVYLFTLKLFNAIVDTPSLMRVFKTDYRQMIREHAMVGALHQISIHLSEIGEILLAVEHTRKQGEFIKEIFGELSKKYRVVFTMPRSPMSKELLEFLRDSDEMASQWQSRLKELRSPTLMEFVIHAMSVNSILDQLALEVIN</sequence>
<evidence type="ECO:0000313" key="2">
    <source>
        <dbReference type="Proteomes" id="UP000034753"/>
    </source>
</evidence>
<name>A0A0G0YNE1_9BACT</name>